<protein>
    <submittedName>
        <fullName evidence="2">Methyltransferase domain-containing protein</fullName>
    </submittedName>
</protein>
<evidence type="ECO:0000313" key="3">
    <source>
        <dbReference type="Proteomes" id="UP000192674"/>
    </source>
</evidence>
<evidence type="ECO:0000313" key="2">
    <source>
        <dbReference type="EMBL" id="SMD06352.1"/>
    </source>
</evidence>
<dbReference type="InterPro" id="IPR013216">
    <property type="entry name" value="Methyltransf_11"/>
</dbReference>
<dbReference type="PANTHER" id="PTHR43861">
    <property type="entry name" value="TRANS-ACONITATE 2-METHYLTRANSFERASE-RELATED"/>
    <property type="match status" value="1"/>
</dbReference>
<keyword evidence="3" id="KW-1185">Reference proteome</keyword>
<dbReference type="GO" id="GO:0032259">
    <property type="term" value="P:methylation"/>
    <property type="evidence" value="ECO:0007669"/>
    <property type="project" value="UniProtKB-KW"/>
</dbReference>
<sequence length="234" mass="26058">MLTVHFGRFRVATGDRVLDLGCGGGRHAFEAAKQGADVIALDLNEADLKDVRDMFAAMAEVGESAGSTMAVRASGLALPFPDATFDHVIAAEILEHVPDDTAMIAETARVLKPGGLVAVTVPRWWPERICWALSDAYHRVEGGHVRIYRKRQLIRRLRDAGLEPFRTHHAHALHSPYWWLKCAVGVDNETAAVRLYHRFLLWDIIKAPKLTRVLDRLLNPVLGKSLVIYARKTA</sequence>
<dbReference type="Pfam" id="PF08241">
    <property type="entry name" value="Methyltransf_11"/>
    <property type="match status" value="1"/>
</dbReference>
<accession>A0A1W2EA94</accession>
<dbReference type="InterPro" id="IPR029063">
    <property type="entry name" value="SAM-dependent_MTases_sf"/>
</dbReference>
<gene>
    <name evidence="2" type="ORF">SAMN05661093_04089</name>
</gene>
<dbReference type="OrthoDB" id="9810247at2"/>
<keyword evidence="2" id="KW-0489">Methyltransferase</keyword>
<dbReference type="GO" id="GO:0008757">
    <property type="term" value="F:S-adenosylmethionine-dependent methyltransferase activity"/>
    <property type="evidence" value="ECO:0007669"/>
    <property type="project" value="InterPro"/>
</dbReference>
<dbReference type="RefSeq" id="WP_084428471.1">
    <property type="nucleotide sequence ID" value="NZ_FWXV01000003.1"/>
</dbReference>
<keyword evidence="2" id="KW-0808">Transferase</keyword>
<dbReference type="CDD" id="cd02440">
    <property type="entry name" value="AdoMet_MTases"/>
    <property type="match status" value="1"/>
</dbReference>
<reference evidence="2 3" key="1">
    <citation type="submission" date="2017-04" db="EMBL/GenBank/DDBJ databases">
        <authorList>
            <person name="Afonso C.L."/>
            <person name="Miller P.J."/>
            <person name="Scott M.A."/>
            <person name="Spackman E."/>
            <person name="Goraichik I."/>
            <person name="Dimitrov K.M."/>
            <person name="Suarez D.L."/>
            <person name="Swayne D.E."/>
        </authorList>
    </citation>
    <scope>NUCLEOTIDE SEQUENCE [LARGE SCALE GENOMIC DNA]</scope>
    <source>
        <strain evidence="2 3">DSM 43828</strain>
    </source>
</reference>
<feature type="domain" description="Methyltransferase type 11" evidence="1">
    <location>
        <begin position="18"/>
        <end position="118"/>
    </location>
</feature>
<proteinExistence type="predicted"/>
<name>A0A1W2EA94_KIBAR</name>
<dbReference type="EMBL" id="FWXV01000003">
    <property type="protein sequence ID" value="SMD06352.1"/>
    <property type="molecule type" value="Genomic_DNA"/>
</dbReference>
<organism evidence="2 3">
    <name type="scientific">Kibdelosporangium aridum</name>
    <dbReference type="NCBI Taxonomy" id="2030"/>
    <lineage>
        <taxon>Bacteria</taxon>
        <taxon>Bacillati</taxon>
        <taxon>Actinomycetota</taxon>
        <taxon>Actinomycetes</taxon>
        <taxon>Pseudonocardiales</taxon>
        <taxon>Pseudonocardiaceae</taxon>
        <taxon>Kibdelosporangium</taxon>
    </lineage>
</organism>
<dbReference type="SUPFAM" id="SSF53335">
    <property type="entry name" value="S-adenosyl-L-methionine-dependent methyltransferases"/>
    <property type="match status" value="1"/>
</dbReference>
<dbReference type="Gene3D" id="3.40.50.150">
    <property type="entry name" value="Vaccinia Virus protein VP39"/>
    <property type="match status" value="1"/>
</dbReference>
<dbReference type="Proteomes" id="UP000192674">
    <property type="component" value="Unassembled WGS sequence"/>
</dbReference>
<evidence type="ECO:0000259" key="1">
    <source>
        <dbReference type="Pfam" id="PF08241"/>
    </source>
</evidence>
<dbReference type="AlphaFoldDB" id="A0A1W2EA94"/>